<keyword evidence="12 17" id="KW-1133">Transmembrane helix</keyword>
<dbReference type="SFLD" id="SFLDF00027">
    <property type="entry name" value="p-type_atpase"/>
    <property type="match status" value="1"/>
</dbReference>
<dbReference type="InterPro" id="IPR027256">
    <property type="entry name" value="P-typ_ATPase_IB"/>
</dbReference>
<comment type="caution">
    <text evidence="19">The sequence shown here is derived from an EMBL/GenBank/DDBJ whole genome shotgun (WGS) entry which is preliminary data.</text>
</comment>
<feature type="transmembrane region" description="Helical" evidence="17">
    <location>
        <begin position="129"/>
        <end position="150"/>
    </location>
</feature>
<feature type="transmembrane region" description="Helical" evidence="17">
    <location>
        <begin position="692"/>
        <end position="711"/>
    </location>
</feature>
<dbReference type="InterPro" id="IPR059000">
    <property type="entry name" value="ATPase_P-type_domA"/>
</dbReference>
<keyword evidence="10 17" id="KW-0067">ATP-binding</keyword>
<organism evidence="19 20">
    <name type="scientific">Paenibacillus roseus</name>
    <dbReference type="NCBI Taxonomy" id="2798579"/>
    <lineage>
        <taxon>Bacteria</taxon>
        <taxon>Bacillati</taxon>
        <taxon>Bacillota</taxon>
        <taxon>Bacilli</taxon>
        <taxon>Bacillales</taxon>
        <taxon>Paenibacillaceae</taxon>
        <taxon>Paenibacillus</taxon>
    </lineage>
</organism>
<evidence type="ECO:0000256" key="11">
    <source>
        <dbReference type="ARBA" id="ARBA00022967"/>
    </source>
</evidence>
<evidence type="ECO:0000256" key="12">
    <source>
        <dbReference type="ARBA" id="ARBA00022989"/>
    </source>
</evidence>
<dbReference type="NCBIfam" id="TIGR01525">
    <property type="entry name" value="ATPase-IB_hvy"/>
    <property type="match status" value="1"/>
</dbReference>
<dbReference type="EC" id="7.2.2.8" evidence="3"/>
<evidence type="ECO:0000256" key="16">
    <source>
        <dbReference type="ARBA" id="ARBA00049289"/>
    </source>
</evidence>
<dbReference type="SFLD" id="SFLDS00003">
    <property type="entry name" value="Haloacid_Dehalogenase"/>
    <property type="match status" value="1"/>
</dbReference>
<keyword evidence="17" id="KW-1003">Cell membrane</keyword>
<dbReference type="GO" id="GO:0055070">
    <property type="term" value="P:copper ion homeostasis"/>
    <property type="evidence" value="ECO:0007669"/>
    <property type="project" value="TreeGrafter"/>
</dbReference>
<dbReference type="NCBIfam" id="TIGR01511">
    <property type="entry name" value="ATPase-IB1_Cu"/>
    <property type="match status" value="1"/>
</dbReference>
<evidence type="ECO:0000256" key="14">
    <source>
        <dbReference type="ARBA" id="ARBA00023065"/>
    </source>
</evidence>
<dbReference type="Gene3D" id="3.40.50.1000">
    <property type="entry name" value="HAD superfamily/HAD-like"/>
    <property type="match status" value="1"/>
</dbReference>
<keyword evidence="7 17" id="KW-0479">Metal-binding</keyword>
<keyword evidence="9" id="KW-0187">Copper transport</keyword>
<dbReference type="Pfam" id="PF00122">
    <property type="entry name" value="E1-E2_ATPase"/>
    <property type="match status" value="1"/>
</dbReference>
<dbReference type="InterPro" id="IPR023299">
    <property type="entry name" value="ATPase_P-typ_cyto_dom_N"/>
</dbReference>
<comment type="subcellular location">
    <subcellularLocation>
        <location evidence="1">Cell membrane</location>
        <topology evidence="1">Multi-pass membrane protein</topology>
    </subcellularLocation>
</comment>
<keyword evidence="14" id="KW-0406">Ion transport</keyword>
<dbReference type="Gene3D" id="2.70.150.10">
    <property type="entry name" value="Calcium-transporting ATPase, cytoplasmic transduction domain A"/>
    <property type="match status" value="1"/>
</dbReference>
<dbReference type="InterPro" id="IPR036163">
    <property type="entry name" value="HMA_dom_sf"/>
</dbReference>
<dbReference type="RefSeq" id="WP_199017844.1">
    <property type="nucleotide sequence ID" value="NZ_JAELUP010000006.1"/>
</dbReference>
<dbReference type="GO" id="GO:0016887">
    <property type="term" value="F:ATP hydrolysis activity"/>
    <property type="evidence" value="ECO:0007669"/>
    <property type="project" value="InterPro"/>
</dbReference>
<name>A0A934J2L8_9BACL</name>
<dbReference type="Pfam" id="PF00403">
    <property type="entry name" value="HMA"/>
    <property type="match status" value="1"/>
</dbReference>
<dbReference type="PRINTS" id="PR00119">
    <property type="entry name" value="CATATPASE"/>
</dbReference>
<keyword evidence="6 17" id="KW-0812">Transmembrane</keyword>
<feature type="domain" description="HMA" evidence="18">
    <location>
        <begin position="9"/>
        <end position="75"/>
    </location>
</feature>
<dbReference type="PROSITE" id="PS01229">
    <property type="entry name" value="COF_2"/>
    <property type="match status" value="1"/>
</dbReference>
<dbReference type="PANTHER" id="PTHR43520:SF8">
    <property type="entry name" value="P-TYPE CU(+) TRANSPORTER"/>
    <property type="match status" value="1"/>
</dbReference>
<keyword evidence="5" id="KW-0597">Phosphoprotein</keyword>
<dbReference type="PANTHER" id="PTHR43520">
    <property type="entry name" value="ATP7, ISOFORM B"/>
    <property type="match status" value="1"/>
</dbReference>
<accession>A0A934J2L8</accession>
<dbReference type="GO" id="GO:0043682">
    <property type="term" value="F:P-type divalent copper transporter activity"/>
    <property type="evidence" value="ECO:0007669"/>
    <property type="project" value="TreeGrafter"/>
</dbReference>
<dbReference type="CDD" id="cd02094">
    <property type="entry name" value="P-type_ATPase_Cu-like"/>
    <property type="match status" value="1"/>
</dbReference>
<reference evidence="19" key="1">
    <citation type="submission" date="2020-12" db="EMBL/GenBank/DDBJ databases">
        <authorList>
            <person name="Huq M.A."/>
        </authorList>
    </citation>
    <scope>NUCLEOTIDE SEQUENCE</scope>
    <source>
        <strain evidence="19">MAHUQ-46</strain>
    </source>
</reference>
<evidence type="ECO:0000313" key="19">
    <source>
        <dbReference type="EMBL" id="MBJ6360318.1"/>
    </source>
</evidence>
<dbReference type="InterPro" id="IPR023298">
    <property type="entry name" value="ATPase_P-typ_TM_dom_sf"/>
</dbReference>
<dbReference type="FunFam" id="3.30.70.100:FF:000001">
    <property type="entry name" value="ATPase copper transporting beta"/>
    <property type="match status" value="1"/>
</dbReference>
<protein>
    <recommendedName>
        <fullName evidence="3">P-type Cu(+) transporter</fullName>
        <ecNumber evidence="3">7.2.2.8</ecNumber>
    </recommendedName>
</protein>
<dbReference type="NCBIfam" id="TIGR01494">
    <property type="entry name" value="ATPase_P-type"/>
    <property type="match status" value="1"/>
</dbReference>
<dbReference type="GO" id="GO:0140581">
    <property type="term" value="F:P-type monovalent copper transporter activity"/>
    <property type="evidence" value="ECO:0007669"/>
    <property type="project" value="UniProtKB-EC"/>
</dbReference>
<evidence type="ECO:0000256" key="7">
    <source>
        <dbReference type="ARBA" id="ARBA00022723"/>
    </source>
</evidence>
<keyword evidence="20" id="KW-1185">Reference proteome</keyword>
<evidence type="ECO:0000256" key="5">
    <source>
        <dbReference type="ARBA" id="ARBA00022553"/>
    </source>
</evidence>
<dbReference type="InterPro" id="IPR006121">
    <property type="entry name" value="HMA_dom"/>
</dbReference>
<evidence type="ECO:0000256" key="10">
    <source>
        <dbReference type="ARBA" id="ARBA00022840"/>
    </source>
</evidence>
<dbReference type="InterPro" id="IPR008250">
    <property type="entry name" value="ATPase_P-typ_transduc_dom_A_sf"/>
</dbReference>
<feature type="transmembrane region" description="Helical" evidence="17">
    <location>
        <begin position="351"/>
        <end position="371"/>
    </location>
</feature>
<dbReference type="InterPro" id="IPR017969">
    <property type="entry name" value="Heavy-metal-associated_CS"/>
</dbReference>
<comment type="similarity">
    <text evidence="2 17">Belongs to the cation transport ATPase (P-type) (TC 3.A.3) family. Type IB subfamily.</text>
</comment>
<keyword evidence="11" id="KW-1278">Translocase</keyword>
<evidence type="ECO:0000256" key="1">
    <source>
        <dbReference type="ARBA" id="ARBA00004651"/>
    </source>
</evidence>
<dbReference type="GO" id="GO:0005524">
    <property type="term" value="F:ATP binding"/>
    <property type="evidence" value="ECO:0007669"/>
    <property type="project" value="UniProtKB-UniRule"/>
</dbReference>
<dbReference type="GO" id="GO:0005886">
    <property type="term" value="C:plasma membrane"/>
    <property type="evidence" value="ECO:0007669"/>
    <property type="project" value="UniProtKB-SubCell"/>
</dbReference>
<dbReference type="FunFam" id="2.70.150.10:FF:000002">
    <property type="entry name" value="Copper-transporting ATPase 1, putative"/>
    <property type="match status" value="1"/>
</dbReference>
<evidence type="ECO:0000313" key="20">
    <source>
        <dbReference type="Proteomes" id="UP000640274"/>
    </source>
</evidence>
<dbReference type="SUPFAM" id="SSF55008">
    <property type="entry name" value="HMA, heavy metal-associated domain"/>
    <property type="match status" value="1"/>
</dbReference>
<evidence type="ECO:0000256" key="9">
    <source>
        <dbReference type="ARBA" id="ARBA00022796"/>
    </source>
</evidence>
<gene>
    <name evidence="19" type="ORF">JFN88_03145</name>
</gene>
<dbReference type="Gene3D" id="3.30.70.100">
    <property type="match status" value="1"/>
</dbReference>
<dbReference type="SUPFAM" id="SSF81665">
    <property type="entry name" value="Calcium ATPase, transmembrane domain M"/>
    <property type="match status" value="1"/>
</dbReference>
<feature type="transmembrane region" description="Helical" evidence="17">
    <location>
        <begin position="162"/>
        <end position="184"/>
    </location>
</feature>
<sequence length="741" mass="79391">MEKEEHHIDRYTFEVTGMTCAACAARLEKVLLKLNGLEEARVNLATGRAIAVFDAMKADREQVRRKVEQLGYGVREVQPASASYGSGRSGLVRFVLALLLTLPLFGVMLHHSGLSLPWQMPELLLNSWFQLALATPVQLVIGLPFYKGALRAVRSGGANMDVLIVLGTSSAYFYSLFHVLWPLLAHNQGTASPHHLYFETGAIIMTIVLLGKLIEAAARKRSLHALMDLHDMQQGRIQVERRGEKLHIAPYEVEPGDLIAIVPGSRIPVDGQVVEGQSGVDESMMTGEAVPVEKGTGDQVVAGTVNQAGRLSVRAERAGADSSVARLIRLLEDAQSSKPPIQRKADEMADMFVPLLIALALMTFLFWIILIDRGNIGIATERMIAVLIVACPCAIGLATPISVLVGSGRAAQKGILFKEGSSLETLHQVTVVLLDKTGTLTQGTPEVTDLHTVATTERRLLALAASAEQHSEHPLGRTVVHTALLQGLKLLPGEQFEALPGYGVRARVDRQEIVIGSWKLMEQTLRHSGTGAASAKPYTTSRMEAAGKTVLYVAADGRLLGLLGIRDAMKRSSKQAVGQLNKLGLEAALVTGDHPRTAYAVAEELGISGVYAEVPPSGKLHIVRELQQKGERVLMVGDGLNDAPALAAADVGMSLSTGSDISQEAADVSLLGGNLTAIAEAIRLSRRTMSNIRQNLALAIAYNGIAIPFAALGFLEPWMACSAMALSSITVVGNALRLQRA</sequence>
<dbReference type="SUPFAM" id="SSF81653">
    <property type="entry name" value="Calcium ATPase, transduction domain A"/>
    <property type="match status" value="1"/>
</dbReference>
<evidence type="ECO:0000256" key="4">
    <source>
        <dbReference type="ARBA" id="ARBA00022448"/>
    </source>
</evidence>
<comment type="catalytic activity">
    <reaction evidence="16">
        <text>Cu(+)(in) + ATP + H2O = Cu(+)(out) + ADP + phosphate + H(+)</text>
        <dbReference type="Rhea" id="RHEA:25792"/>
        <dbReference type="ChEBI" id="CHEBI:15377"/>
        <dbReference type="ChEBI" id="CHEBI:15378"/>
        <dbReference type="ChEBI" id="CHEBI:30616"/>
        <dbReference type="ChEBI" id="CHEBI:43474"/>
        <dbReference type="ChEBI" id="CHEBI:49552"/>
        <dbReference type="ChEBI" id="CHEBI:456216"/>
        <dbReference type="EC" id="7.2.2.8"/>
    </reaction>
</comment>
<dbReference type="Pfam" id="PF00702">
    <property type="entry name" value="Hydrolase"/>
    <property type="match status" value="1"/>
</dbReference>
<evidence type="ECO:0000256" key="2">
    <source>
        <dbReference type="ARBA" id="ARBA00006024"/>
    </source>
</evidence>
<keyword evidence="4" id="KW-0813">Transport</keyword>
<dbReference type="InterPro" id="IPR001757">
    <property type="entry name" value="P_typ_ATPase"/>
</dbReference>
<dbReference type="PROSITE" id="PS00154">
    <property type="entry name" value="ATPASE_E1_E2"/>
    <property type="match status" value="1"/>
</dbReference>
<keyword evidence="8 17" id="KW-0547">Nucleotide-binding</keyword>
<keyword evidence="13" id="KW-0186">Copper</keyword>
<dbReference type="PROSITE" id="PS01047">
    <property type="entry name" value="HMA_1"/>
    <property type="match status" value="1"/>
</dbReference>
<dbReference type="SFLD" id="SFLDG00002">
    <property type="entry name" value="C1.7:_P-type_atpase_like"/>
    <property type="match status" value="1"/>
</dbReference>
<feature type="transmembrane region" description="Helical" evidence="17">
    <location>
        <begin position="196"/>
        <end position="214"/>
    </location>
</feature>
<dbReference type="Gene3D" id="3.40.1110.10">
    <property type="entry name" value="Calcium-transporting ATPase, cytoplasmic domain N"/>
    <property type="match status" value="1"/>
</dbReference>
<dbReference type="EMBL" id="JAELUP010000006">
    <property type="protein sequence ID" value="MBJ6360318.1"/>
    <property type="molecule type" value="Genomic_DNA"/>
</dbReference>
<keyword evidence="15 17" id="KW-0472">Membrane</keyword>
<dbReference type="InterPro" id="IPR036412">
    <property type="entry name" value="HAD-like_sf"/>
</dbReference>
<dbReference type="GO" id="GO:0005507">
    <property type="term" value="F:copper ion binding"/>
    <property type="evidence" value="ECO:0007669"/>
    <property type="project" value="TreeGrafter"/>
</dbReference>
<dbReference type="InterPro" id="IPR018303">
    <property type="entry name" value="ATPase_P-typ_P_site"/>
</dbReference>
<dbReference type="InterPro" id="IPR023214">
    <property type="entry name" value="HAD_sf"/>
</dbReference>
<evidence type="ECO:0000256" key="8">
    <source>
        <dbReference type="ARBA" id="ARBA00022741"/>
    </source>
</evidence>
<dbReference type="AlphaFoldDB" id="A0A934J2L8"/>
<proteinExistence type="inferred from homology"/>
<dbReference type="PROSITE" id="PS50846">
    <property type="entry name" value="HMA_2"/>
    <property type="match status" value="1"/>
</dbReference>
<feature type="transmembrane region" description="Helical" evidence="17">
    <location>
        <begin position="91"/>
        <end position="109"/>
    </location>
</feature>
<evidence type="ECO:0000256" key="13">
    <source>
        <dbReference type="ARBA" id="ARBA00023008"/>
    </source>
</evidence>
<evidence type="ECO:0000256" key="3">
    <source>
        <dbReference type="ARBA" id="ARBA00012517"/>
    </source>
</evidence>
<dbReference type="PRINTS" id="PR00943">
    <property type="entry name" value="CUATPASE"/>
</dbReference>
<dbReference type="SUPFAM" id="SSF56784">
    <property type="entry name" value="HAD-like"/>
    <property type="match status" value="1"/>
</dbReference>
<evidence type="ECO:0000259" key="18">
    <source>
        <dbReference type="PROSITE" id="PS50846"/>
    </source>
</evidence>
<dbReference type="InterPro" id="IPR044492">
    <property type="entry name" value="P_typ_ATPase_HD_dom"/>
</dbReference>
<evidence type="ECO:0000256" key="6">
    <source>
        <dbReference type="ARBA" id="ARBA00022692"/>
    </source>
</evidence>
<feature type="transmembrane region" description="Helical" evidence="17">
    <location>
        <begin position="383"/>
        <end position="405"/>
    </location>
</feature>
<dbReference type="CDD" id="cd00371">
    <property type="entry name" value="HMA"/>
    <property type="match status" value="1"/>
</dbReference>
<evidence type="ECO:0000256" key="15">
    <source>
        <dbReference type="ARBA" id="ARBA00023136"/>
    </source>
</evidence>
<evidence type="ECO:0000256" key="17">
    <source>
        <dbReference type="RuleBase" id="RU362081"/>
    </source>
</evidence>
<dbReference type="Proteomes" id="UP000640274">
    <property type="component" value="Unassembled WGS sequence"/>
</dbReference>